<organism evidence="9 10">
    <name type="scientific">Streptomyces sodiiphilus</name>
    <dbReference type="NCBI Taxonomy" id="226217"/>
    <lineage>
        <taxon>Bacteria</taxon>
        <taxon>Bacillati</taxon>
        <taxon>Actinomycetota</taxon>
        <taxon>Actinomycetes</taxon>
        <taxon>Kitasatosporales</taxon>
        <taxon>Streptomycetaceae</taxon>
        <taxon>Streptomyces</taxon>
    </lineage>
</organism>
<accession>A0ABN2NWK8</accession>
<keyword evidence="3" id="KW-0378">Hydrolase</keyword>
<dbReference type="InterPro" id="IPR038765">
    <property type="entry name" value="Papain-like_cys_pep_sf"/>
</dbReference>
<name>A0ABN2NWK8_9ACTN</name>
<keyword evidence="2" id="KW-0645">Protease</keyword>
<dbReference type="EMBL" id="BAAAMJ010000008">
    <property type="protein sequence ID" value="GAA1900911.1"/>
    <property type="molecule type" value="Genomic_DNA"/>
</dbReference>
<feature type="region of interest" description="Disordered" evidence="6">
    <location>
        <begin position="197"/>
        <end position="262"/>
    </location>
</feature>
<protein>
    <submittedName>
        <fullName evidence="9">NlpC/P60 family protein</fullName>
    </submittedName>
</protein>
<dbReference type="Proteomes" id="UP001501303">
    <property type="component" value="Unassembled WGS sequence"/>
</dbReference>
<comment type="caution">
    <text evidence="9">The sequence shown here is derived from an EMBL/GenBank/DDBJ whole genome shotgun (WGS) entry which is preliminary data.</text>
</comment>
<evidence type="ECO:0000313" key="10">
    <source>
        <dbReference type="Proteomes" id="UP001501303"/>
    </source>
</evidence>
<dbReference type="Pfam" id="PF00877">
    <property type="entry name" value="NLPC_P60"/>
    <property type="match status" value="1"/>
</dbReference>
<evidence type="ECO:0000313" key="9">
    <source>
        <dbReference type="EMBL" id="GAA1900911.1"/>
    </source>
</evidence>
<feature type="signal peptide" evidence="7">
    <location>
        <begin position="1"/>
        <end position="31"/>
    </location>
</feature>
<evidence type="ECO:0000256" key="5">
    <source>
        <dbReference type="SAM" id="Coils"/>
    </source>
</evidence>
<feature type="domain" description="NlpC/P60" evidence="8">
    <location>
        <begin position="260"/>
        <end position="381"/>
    </location>
</feature>
<keyword evidence="7" id="KW-0732">Signal</keyword>
<dbReference type="InterPro" id="IPR006311">
    <property type="entry name" value="TAT_signal"/>
</dbReference>
<keyword evidence="5" id="KW-0175">Coiled coil</keyword>
<gene>
    <name evidence="9" type="ORF">GCM10009716_08510</name>
</gene>
<proteinExistence type="inferred from homology"/>
<dbReference type="PROSITE" id="PS51318">
    <property type="entry name" value="TAT"/>
    <property type="match status" value="1"/>
</dbReference>
<dbReference type="PANTHER" id="PTHR47359:SF3">
    <property type="entry name" value="NLP_P60 DOMAIN-CONTAINING PROTEIN-RELATED"/>
    <property type="match status" value="1"/>
</dbReference>
<sequence length="409" mass="42987">MPVLPRRPLVRLGTVVLAVVLLLPAAPQAAADPEYPERGAPSGGPAELRALYEQAGAAAEASRAAERRLRREEERVERLSARLARTRTELASHQETVGRLAREHYRQGATGLPSSLALFLGDDPSGALRHRAVLRRAAAHEARTLKALERGERRAVRLARQARQALDSRQTLAEEREEQLALARSRTAEAEELQALLGAEEDEEARALSPDRPGEGAAGPDGPSDPGGSGGTAGLPAAPGAPGAGLTGAEGRRPGARPPSVRGARAVDWALGQIGKPYVWGAQGPDSFDCSGLTSQAWSHARRPIPRTSQQQWARLPRVPLSALRPGDLVVYFRGATHVGLYTGRGQVVHAPRPGARVKVSPLTANPVLGAVRPDAGDRPLAHYAPPPLPAGAGGGDDSGYDYAAAPGP</sequence>
<evidence type="ECO:0000256" key="2">
    <source>
        <dbReference type="ARBA" id="ARBA00022670"/>
    </source>
</evidence>
<evidence type="ECO:0000256" key="4">
    <source>
        <dbReference type="ARBA" id="ARBA00022807"/>
    </source>
</evidence>
<dbReference type="RefSeq" id="WP_344258934.1">
    <property type="nucleotide sequence ID" value="NZ_BAAAMJ010000008.1"/>
</dbReference>
<evidence type="ECO:0000256" key="3">
    <source>
        <dbReference type="ARBA" id="ARBA00022801"/>
    </source>
</evidence>
<evidence type="ECO:0000256" key="1">
    <source>
        <dbReference type="ARBA" id="ARBA00007074"/>
    </source>
</evidence>
<dbReference type="InterPro" id="IPR051794">
    <property type="entry name" value="PG_Endopeptidase_C40"/>
</dbReference>
<evidence type="ECO:0000259" key="8">
    <source>
        <dbReference type="PROSITE" id="PS51935"/>
    </source>
</evidence>
<keyword evidence="4" id="KW-0788">Thiol protease</keyword>
<dbReference type="PANTHER" id="PTHR47359">
    <property type="entry name" value="PEPTIDOGLYCAN DL-ENDOPEPTIDASE CWLO"/>
    <property type="match status" value="1"/>
</dbReference>
<feature type="chain" id="PRO_5046531186" evidence="7">
    <location>
        <begin position="32"/>
        <end position="409"/>
    </location>
</feature>
<keyword evidence="10" id="KW-1185">Reference proteome</keyword>
<evidence type="ECO:0000256" key="7">
    <source>
        <dbReference type="SAM" id="SignalP"/>
    </source>
</evidence>
<dbReference type="SUPFAM" id="SSF54001">
    <property type="entry name" value="Cysteine proteinases"/>
    <property type="match status" value="1"/>
</dbReference>
<dbReference type="PROSITE" id="PS51935">
    <property type="entry name" value="NLPC_P60"/>
    <property type="match status" value="1"/>
</dbReference>
<dbReference type="InterPro" id="IPR000064">
    <property type="entry name" value="NLP_P60_dom"/>
</dbReference>
<dbReference type="Gene3D" id="3.90.1720.10">
    <property type="entry name" value="endopeptidase domain like (from Nostoc punctiforme)"/>
    <property type="match status" value="1"/>
</dbReference>
<comment type="similarity">
    <text evidence="1">Belongs to the peptidase C40 family.</text>
</comment>
<feature type="coiled-coil region" evidence="5">
    <location>
        <begin position="62"/>
        <end position="103"/>
    </location>
</feature>
<reference evidence="9 10" key="1">
    <citation type="journal article" date="2019" name="Int. J. Syst. Evol. Microbiol.">
        <title>The Global Catalogue of Microorganisms (GCM) 10K type strain sequencing project: providing services to taxonomists for standard genome sequencing and annotation.</title>
        <authorList>
            <consortium name="The Broad Institute Genomics Platform"/>
            <consortium name="The Broad Institute Genome Sequencing Center for Infectious Disease"/>
            <person name="Wu L."/>
            <person name="Ma J."/>
        </authorList>
    </citation>
    <scope>NUCLEOTIDE SEQUENCE [LARGE SCALE GENOMIC DNA]</scope>
    <source>
        <strain evidence="9 10">JCM 13581</strain>
    </source>
</reference>
<feature type="region of interest" description="Disordered" evidence="6">
    <location>
        <begin position="372"/>
        <end position="409"/>
    </location>
</feature>
<evidence type="ECO:0000256" key="6">
    <source>
        <dbReference type="SAM" id="MobiDB-lite"/>
    </source>
</evidence>